<dbReference type="SUPFAM" id="SSF69572">
    <property type="entry name" value="Activating enzymes of the ubiquitin-like proteins"/>
    <property type="match status" value="1"/>
</dbReference>
<evidence type="ECO:0000259" key="1">
    <source>
        <dbReference type="Pfam" id="PF00899"/>
    </source>
</evidence>
<dbReference type="Gene3D" id="3.40.50.720">
    <property type="entry name" value="NAD(P)-binding Rossmann-like Domain"/>
    <property type="match status" value="1"/>
</dbReference>
<dbReference type="PANTHER" id="PTHR43267:SF1">
    <property type="entry name" value="TRNA THREONYLCARBAMOYLADENOSINE DEHYDRATASE"/>
    <property type="match status" value="1"/>
</dbReference>
<proteinExistence type="predicted"/>
<accession>A0ABZ3JAR1</accession>
<evidence type="ECO:0000259" key="2">
    <source>
        <dbReference type="Pfam" id="PF26398"/>
    </source>
</evidence>
<sequence>MTSEHKEPPEELLAARRALDGIKGVVLLEDWQWYDSENEWVLHCRFTPDMLPTEHLPATTEWYITSTSQYPWGAIEIYPSKKNGIAATFPHQAYNGETDSLIPWRKGKLCLDTSIRSLGRIGYDYEPYGIHERLAWHVQRALLWLAKASTNQLLEPGEPFEIPEFSIEKRSTVVGVSEHPRNYSKWKTCTCRFRLTDFAQINDNMLAAVSFYTLNHEIVKTVNWGKTITEAFNERKMLGAWVLLNETPVISPWQAPHNWGELKQVCSNQHIDILEVIKEISIHLRDGMPHIVLLGYPIPKTVGEANYQIYWQALKLPTLSSGSKTANWFRTNETGYWQRDKMKCFTNGTAIEWINTENWNKSEFNSRGQLDTIVGLKSTLLIGAGAVGSVLSEMLVRAGLEHLAIMDTDFVEMANLVRHTLNMSNLNTPKAPALSNHLNMVSPHASIKSYSEIFPPCTPDTKEGIQQYDVILETTGSDSVLRNLDNYQWENNKLFISVSLGLGGKRMFIFSMYGKKFSHNEFVAGIQPWLQQEIDEYDDNELPRDGVGCWHPAFPARVDDVWLHSSAAIKVIEAIISYPSEKPLLIVFEQIFEDGEFKGVQMVSREVLD</sequence>
<protein>
    <recommendedName>
        <fullName evidence="5">Molybdopterin-synthase adenylyltransferase</fullName>
    </recommendedName>
</protein>
<dbReference type="InterPro" id="IPR058964">
    <property type="entry name" value="Cap2_linker"/>
</dbReference>
<organism evidence="3 4">
    <name type="scientific">Sporomusa acidovorans (strain ATCC 49682 / DSM 3132 / Mol)</name>
    <dbReference type="NCBI Taxonomy" id="1123286"/>
    <lineage>
        <taxon>Bacteria</taxon>
        <taxon>Bacillati</taxon>
        <taxon>Bacillota</taxon>
        <taxon>Negativicutes</taxon>
        <taxon>Selenomonadales</taxon>
        <taxon>Sporomusaceae</taxon>
        <taxon>Sporomusa</taxon>
    </lineage>
</organism>
<evidence type="ECO:0000313" key="4">
    <source>
        <dbReference type="Proteomes" id="UP000216052"/>
    </source>
</evidence>
<dbReference type="Pfam" id="PF26398">
    <property type="entry name" value="Cap2_linker"/>
    <property type="match status" value="1"/>
</dbReference>
<name>A0ABZ3JAR1_SPOA4</name>
<dbReference type="InterPro" id="IPR000594">
    <property type="entry name" value="ThiF_NAD_FAD-bd"/>
</dbReference>
<dbReference type="InterPro" id="IPR035985">
    <property type="entry name" value="Ubiquitin-activating_enz"/>
</dbReference>
<dbReference type="Pfam" id="PF00899">
    <property type="entry name" value="ThiF"/>
    <property type="match status" value="1"/>
</dbReference>
<reference evidence="3" key="1">
    <citation type="submission" date="2024-05" db="EMBL/GenBank/DDBJ databases">
        <title>Isolation and characterization of Sporomusa carbonis sp. nov., a carboxydotrophic hydrogenogen in the genus of Sporomusa isolated from a charcoal burning pile.</title>
        <authorList>
            <person name="Boeer T."/>
            <person name="Rosenbaum F."/>
            <person name="Eysell L."/>
            <person name="Mueller V."/>
            <person name="Daniel R."/>
            <person name="Poehlein A."/>
        </authorList>
    </citation>
    <scope>NUCLEOTIDE SEQUENCE [LARGE SCALE GENOMIC DNA]</scope>
    <source>
        <strain evidence="3">DSM 3132</strain>
    </source>
</reference>
<feature type="domain" description="Cap2 central linker" evidence="2">
    <location>
        <begin position="151"/>
        <end position="359"/>
    </location>
</feature>
<dbReference type="EMBL" id="CP155571">
    <property type="protein sequence ID" value="XFO75534.1"/>
    <property type="molecule type" value="Genomic_DNA"/>
</dbReference>
<evidence type="ECO:0008006" key="5">
    <source>
        <dbReference type="Google" id="ProtNLM"/>
    </source>
</evidence>
<dbReference type="Proteomes" id="UP000216052">
    <property type="component" value="Chromosome"/>
</dbReference>
<dbReference type="InterPro" id="IPR045886">
    <property type="entry name" value="ThiF/MoeB/HesA"/>
</dbReference>
<dbReference type="RefSeq" id="WP_093796456.1">
    <property type="nucleotide sequence ID" value="NZ_CP155571.1"/>
</dbReference>
<evidence type="ECO:0000313" key="3">
    <source>
        <dbReference type="EMBL" id="XFO75534.1"/>
    </source>
</evidence>
<gene>
    <name evidence="3" type="ORF">SPACI_056560</name>
</gene>
<keyword evidence="4" id="KW-1185">Reference proteome</keyword>
<dbReference type="PANTHER" id="PTHR43267">
    <property type="entry name" value="TRNA THREONYLCARBAMOYLADENOSINE DEHYDRATASE"/>
    <property type="match status" value="1"/>
</dbReference>
<feature type="domain" description="THIF-type NAD/FAD binding fold" evidence="1">
    <location>
        <begin position="378"/>
        <end position="508"/>
    </location>
</feature>